<evidence type="ECO:0000256" key="12">
    <source>
        <dbReference type="SAM" id="MobiDB-lite"/>
    </source>
</evidence>
<dbReference type="AlphaFoldDB" id="A0A7W4UMT2"/>
<dbReference type="InterPro" id="IPR004358">
    <property type="entry name" value="Sig_transdc_His_kin-like_C"/>
</dbReference>
<keyword evidence="7 13" id="KW-0812">Transmembrane</keyword>
<keyword evidence="9 13" id="KW-1133">Transmembrane helix</keyword>
<dbReference type="Proteomes" id="UP000545286">
    <property type="component" value="Unassembled WGS sequence"/>
</dbReference>
<feature type="region of interest" description="Disordered" evidence="12">
    <location>
        <begin position="58"/>
        <end position="78"/>
    </location>
</feature>
<feature type="domain" description="Histidine kinase" evidence="14">
    <location>
        <begin position="286"/>
        <end position="506"/>
    </location>
</feature>
<evidence type="ECO:0000256" key="1">
    <source>
        <dbReference type="ARBA" id="ARBA00000085"/>
    </source>
</evidence>
<keyword evidence="16" id="KW-1185">Reference proteome</keyword>
<evidence type="ECO:0000256" key="6">
    <source>
        <dbReference type="ARBA" id="ARBA00022679"/>
    </source>
</evidence>
<evidence type="ECO:0000259" key="14">
    <source>
        <dbReference type="PROSITE" id="PS50109"/>
    </source>
</evidence>
<dbReference type="CDD" id="cd00082">
    <property type="entry name" value="HisKA"/>
    <property type="match status" value="1"/>
</dbReference>
<dbReference type="InterPro" id="IPR050428">
    <property type="entry name" value="TCS_sensor_his_kinase"/>
</dbReference>
<evidence type="ECO:0000256" key="7">
    <source>
        <dbReference type="ARBA" id="ARBA00022692"/>
    </source>
</evidence>
<dbReference type="SUPFAM" id="SSF55874">
    <property type="entry name" value="ATPase domain of HSP90 chaperone/DNA topoisomerase II/histidine kinase"/>
    <property type="match status" value="1"/>
</dbReference>
<evidence type="ECO:0000256" key="11">
    <source>
        <dbReference type="ARBA" id="ARBA00023136"/>
    </source>
</evidence>
<evidence type="ECO:0000313" key="16">
    <source>
        <dbReference type="Proteomes" id="UP000545286"/>
    </source>
</evidence>
<dbReference type="InterPro" id="IPR036890">
    <property type="entry name" value="HATPase_C_sf"/>
</dbReference>
<dbReference type="PANTHER" id="PTHR45436">
    <property type="entry name" value="SENSOR HISTIDINE KINASE YKOH"/>
    <property type="match status" value="1"/>
</dbReference>
<dbReference type="CDD" id="cd00075">
    <property type="entry name" value="HATPase"/>
    <property type="match status" value="1"/>
</dbReference>
<evidence type="ECO:0000256" key="4">
    <source>
        <dbReference type="ARBA" id="ARBA00012438"/>
    </source>
</evidence>
<feature type="transmembrane region" description="Helical" evidence="13">
    <location>
        <begin position="187"/>
        <end position="207"/>
    </location>
</feature>
<dbReference type="Gene3D" id="3.30.565.10">
    <property type="entry name" value="Histidine kinase-like ATPase, C-terminal domain"/>
    <property type="match status" value="1"/>
</dbReference>
<evidence type="ECO:0000256" key="3">
    <source>
        <dbReference type="ARBA" id="ARBA00004236"/>
    </source>
</evidence>
<evidence type="ECO:0000256" key="8">
    <source>
        <dbReference type="ARBA" id="ARBA00022777"/>
    </source>
</evidence>
<keyword evidence="11 13" id="KW-0472">Membrane</keyword>
<dbReference type="InterPro" id="IPR036097">
    <property type="entry name" value="HisK_dim/P_sf"/>
</dbReference>
<sequence>MRPWTLRARIIVGVTLVVAFVMSAIGIMNVVTLNSAITSVVNTQLAASMSVLENSVDKYRDDVPGTHPHPQKTGESSAPKIKPLVNFVGHAPGTIIALAHNGEIIDSASFSETSAVECDQNIKNELATLAQSESFAAQHSLLETIKLDDVAGDFRVMIHEWEGDPSYALISAVSLDTARDATFNQTVLTLVLSSLGIGLIVLLVALVMRVAMRPLSRVVTAAENVAQMPLASGEVGLRKAVKLDDIDPRTEVGKVSEALDKLLAHVDEAFAVRTAADQRMRRFVTDASHELRTPLAAIQGYAELTRQDSASLPDTTERSLARIESEATRMSSLVNDLLLLARLDEGQDLQLDTVDLSELVINAVSDAQASDADRHWSATVPPSEVSVLGDWERLHQIVVNLLSNASQHTPQGTHVNVSVRYELASASATGREAVLVVRDDGPGIPEGLRQDLFSRFARGDSARTRASGSTGLGLAIVKSIVEAHGGQIAVESNDGASFIVRIPAAKAWD</sequence>
<dbReference type="FunFam" id="3.30.565.10:FF:000006">
    <property type="entry name" value="Sensor histidine kinase WalK"/>
    <property type="match status" value="1"/>
</dbReference>
<evidence type="ECO:0000313" key="15">
    <source>
        <dbReference type="EMBL" id="MBB2957043.1"/>
    </source>
</evidence>
<dbReference type="Gene3D" id="6.10.340.10">
    <property type="match status" value="1"/>
</dbReference>
<gene>
    <name evidence="15" type="ORF">FHX72_001155</name>
</gene>
<dbReference type="EC" id="2.7.13.3" evidence="4"/>
<evidence type="ECO:0000256" key="5">
    <source>
        <dbReference type="ARBA" id="ARBA00022553"/>
    </source>
</evidence>
<comment type="cofactor">
    <cofactor evidence="2">
        <name>a divalent metal cation</name>
        <dbReference type="ChEBI" id="CHEBI:60240"/>
    </cofactor>
</comment>
<proteinExistence type="predicted"/>
<keyword evidence="10" id="KW-0902">Two-component regulatory system</keyword>
<protein>
    <recommendedName>
        <fullName evidence="4">histidine kinase</fullName>
        <ecNumber evidence="4">2.7.13.3</ecNumber>
    </recommendedName>
</protein>
<comment type="subcellular location">
    <subcellularLocation>
        <location evidence="3">Cell membrane</location>
    </subcellularLocation>
</comment>
<dbReference type="EMBL" id="JACHWJ010000001">
    <property type="protein sequence ID" value="MBB2957043.1"/>
    <property type="molecule type" value="Genomic_DNA"/>
</dbReference>
<dbReference type="InterPro" id="IPR005467">
    <property type="entry name" value="His_kinase_dom"/>
</dbReference>
<dbReference type="PROSITE" id="PS50109">
    <property type="entry name" value="HIS_KIN"/>
    <property type="match status" value="1"/>
</dbReference>
<dbReference type="InterPro" id="IPR003661">
    <property type="entry name" value="HisK_dim/P_dom"/>
</dbReference>
<dbReference type="FunFam" id="1.10.287.130:FF:000001">
    <property type="entry name" value="Two-component sensor histidine kinase"/>
    <property type="match status" value="1"/>
</dbReference>
<reference evidence="15 16" key="1">
    <citation type="submission" date="2020-08" db="EMBL/GenBank/DDBJ databases">
        <title>Sequencing the genomes of 1000 actinobacteria strains.</title>
        <authorList>
            <person name="Klenk H.-P."/>
        </authorList>
    </citation>
    <scope>NUCLEOTIDE SEQUENCE [LARGE SCALE GENOMIC DNA]</scope>
    <source>
        <strain evidence="15 16">DSM 20419</strain>
    </source>
</reference>
<dbReference type="GO" id="GO:0000155">
    <property type="term" value="F:phosphorelay sensor kinase activity"/>
    <property type="evidence" value="ECO:0007669"/>
    <property type="project" value="InterPro"/>
</dbReference>
<dbReference type="GO" id="GO:0005886">
    <property type="term" value="C:plasma membrane"/>
    <property type="evidence" value="ECO:0007669"/>
    <property type="project" value="UniProtKB-SubCell"/>
</dbReference>
<dbReference type="Gene3D" id="1.10.287.130">
    <property type="match status" value="1"/>
</dbReference>
<dbReference type="Pfam" id="PF02518">
    <property type="entry name" value="HATPase_c"/>
    <property type="match status" value="1"/>
</dbReference>
<comment type="catalytic activity">
    <reaction evidence="1">
        <text>ATP + protein L-histidine = ADP + protein N-phospho-L-histidine.</text>
        <dbReference type="EC" id="2.7.13.3"/>
    </reaction>
</comment>
<dbReference type="Pfam" id="PF00512">
    <property type="entry name" value="HisKA"/>
    <property type="match status" value="1"/>
</dbReference>
<dbReference type="PRINTS" id="PR00344">
    <property type="entry name" value="BCTRLSENSOR"/>
</dbReference>
<organism evidence="15 16">
    <name type="scientific">Pseudoclavibacter helvolus</name>
    <dbReference type="NCBI Taxonomy" id="255205"/>
    <lineage>
        <taxon>Bacteria</taxon>
        <taxon>Bacillati</taxon>
        <taxon>Actinomycetota</taxon>
        <taxon>Actinomycetes</taxon>
        <taxon>Micrococcales</taxon>
        <taxon>Microbacteriaceae</taxon>
        <taxon>Pseudoclavibacter</taxon>
    </lineage>
</organism>
<dbReference type="SMART" id="SM00387">
    <property type="entry name" value="HATPase_c"/>
    <property type="match status" value="1"/>
</dbReference>
<keyword evidence="5" id="KW-0597">Phosphoprotein</keyword>
<dbReference type="RefSeq" id="WP_183623564.1">
    <property type="nucleotide sequence ID" value="NZ_JACHWJ010000001.1"/>
</dbReference>
<comment type="caution">
    <text evidence="15">The sequence shown here is derived from an EMBL/GenBank/DDBJ whole genome shotgun (WGS) entry which is preliminary data.</text>
</comment>
<dbReference type="SMART" id="SM00388">
    <property type="entry name" value="HisKA"/>
    <property type="match status" value="1"/>
</dbReference>
<dbReference type="InterPro" id="IPR003594">
    <property type="entry name" value="HATPase_dom"/>
</dbReference>
<evidence type="ECO:0000256" key="2">
    <source>
        <dbReference type="ARBA" id="ARBA00001968"/>
    </source>
</evidence>
<name>A0A7W4UMT2_9MICO</name>
<evidence type="ECO:0000256" key="13">
    <source>
        <dbReference type="SAM" id="Phobius"/>
    </source>
</evidence>
<dbReference type="SUPFAM" id="SSF47384">
    <property type="entry name" value="Homodimeric domain of signal transducing histidine kinase"/>
    <property type="match status" value="1"/>
</dbReference>
<dbReference type="PANTHER" id="PTHR45436:SF5">
    <property type="entry name" value="SENSOR HISTIDINE KINASE TRCS"/>
    <property type="match status" value="1"/>
</dbReference>
<dbReference type="GO" id="GO:0005509">
    <property type="term" value="F:calcium ion binding"/>
    <property type="evidence" value="ECO:0007669"/>
    <property type="project" value="UniProtKB-ARBA"/>
</dbReference>
<evidence type="ECO:0000256" key="9">
    <source>
        <dbReference type="ARBA" id="ARBA00022989"/>
    </source>
</evidence>
<accession>A0A7W4UMT2</accession>
<evidence type="ECO:0000256" key="10">
    <source>
        <dbReference type="ARBA" id="ARBA00023012"/>
    </source>
</evidence>
<keyword evidence="6 15" id="KW-0808">Transferase</keyword>
<keyword evidence="8 15" id="KW-0418">Kinase</keyword>